<evidence type="ECO:0000313" key="8">
    <source>
        <dbReference type="Proteomes" id="UP000198846"/>
    </source>
</evidence>
<feature type="transmembrane region" description="Helical" evidence="4">
    <location>
        <begin position="394"/>
        <end position="415"/>
    </location>
</feature>
<dbReference type="OrthoDB" id="9766299at2"/>
<dbReference type="CDD" id="cd06423">
    <property type="entry name" value="CESA_like"/>
    <property type="match status" value="1"/>
</dbReference>
<dbReference type="PANTHER" id="PTHR43630:SF1">
    <property type="entry name" value="POLY-BETA-1,6-N-ACETYL-D-GLUCOSAMINE SYNTHASE"/>
    <property type="match status" value="1"/>
</dbReference>
<keyword evidence="2" id="KW-0328">Glycosyltransferase</keyword>
<dbReference type="EMBL" id="FNQK01000008">
    <property type="protein sequence ID" value="SEA22366.1"/>
    <property type="molecule type" value="Genomic_DNA"/>
</dbReference>
<gene>
    <name evidence="7" type="ORF">SAMN04487990_108122</name>
</gene>
<dbReference type="Pfam" id="PF00535">
    <property type="entry name" value="Glycos_transf_2"/>
    <property type="match status" value="1"/>
</dbReference>
<keyword evidence="4" id="KW-0812">Transmembrane</keyword>
<accession>A0A1H3ZF39</accession>
<evidence type="ECO:0000256" key="3">
    <source>
        <dbReference type="ARBA" id="ARBA00022679"/>
    </source>
</evidence>
<feature type="domain" description="Glycosyltransferase 2-like" evidence="6">
    <location>
        <begin position="228"/>
        <end position="404"/>
    </location>
</feature>
<dbReference type="GO" id="GO:0016757">
    <property type="term" value="F:glycosyltransferase activity"/>
    <property type="evidence" value="ECO:0007669"/>
    <property type="project" value="UniProtKB-KW"/>
</dbReference>
<feature type="transmembrane region" description="Helical" evidence="4">
    <location>
        <begin position="367"/>
        <end position="388"/>
    </location>
</feature>
<sequence length="479" mass="54626">MESSTIKIILEVFHYLFFICSFLAILSYILLSIISARETIEYVKKNSFVNYKHILSSPISPSITIIAPAYNESLNVVENVRSLLSNHYPNYNVIIVNDGSSDDSLEKLIEAYDLEYVDYEVDEKVKTQPFRKGVFKSKNPAFEKLIVVDKENGGKADALNMGLNISDSKYVACIDVDCLLLEDALQKMIKPFLEATDHKVIAAGGVIRIANSCVIKGGKLIEVNLPKNLLVQAQILEYLRAFLLGRMAWSRLNGLLVISGAFGIFDKYIALEVGGYDTNTVGEDMEIIVRMRRHMEEKNEKYKVAYIPDPLCWTEAPDNYKTLISQRNRWTRGTIETLRKHRKIAFNKNYGKFGLISYPYWLIFERLAPIIELVGLLYFGILIAFNLVHWEYAVLFIALAYLFSVLFSLVALFSEELTYNQYKKKGVGIKLILLCIIEPIILHPVILYAAIRGNIDYYFNKTKKWGAMERKGMSSGETN</sequence>
<feature type="transmembrane region" description="Helical" evidence="4">
    <location>
        <begin position="427"/>
        <end position="451"/>
    </location>
</feature>
<keyword evidence="4" id="KW-1133">Transmembrane helix</keyword>
<reference evidence="7 8" key="1">
    <citation type="submission" date="2016-10" db="EMBL/GenBank/DDBJ databases">
        <authorList>
            <person name="de Groot N.N."/>
        </authorList>
    </citation>
    <scope>NUCLEOTIDE SEQUENCE [LARGE SCALE GENOMIC DNA]</scope>
    <source>
        <strain evidence="7 8">DSM 23842</strain>
    </source>
</reference>
<dbReference type="Pfam" id="PF13632">
    <property type="entry name" value="Glyco_trans_2_3"/>
    <property type="match status" value="1"/>
</dbReference>
<dbReference type="InterPro" id="IPR029044">
    <property type="entry name" value="Nucleotide-diphossugar_trans"/>
</dbReference>
<dbReference type="Proteomes" id="UP000198846">
    <property type="component" value="Unassembled WGS sequence"/>
</dbReference>
<evidence type="ECO:0000256" key="2">
    <source>
        <dbReference type="ARBA" id="ARBA00022676"/>
    </source>
</evidence>
<feature type="transmembrane region" description="Helical" evidence="4">
    <location>
        <begin position="12"/>
        <end position="36"/>
    </location>
</feature>
<proteinExistence type="inferred from homology"/>
<dbReference type="SUPFAM" id="SSF53448">
    <property type="entry name" value="Nucleotide-diphospho-sugar transferases"/>
    <property type="match status" value="1"/>
</dbReference>
<dbReference type="RefSeq" id="WP_092133616.1">
    <property type="nucleotide sequence ID" value="NZ_FNQK01000008.1"/>
</dbReference>
<evidence type="ECO:0000259" key="6">
    <source>
        <dbReference type="Pfam" id="PF13632"/>
    </source>
</evidence>
<dbReference type="AlphaFoldDB" id="A0A1H3ZF39"/>
<keyword evidence="8" id="KW-1185">Reference proteome</keyword>
<comment type="similarity">
    <text evidence="1">Belongs to the glycosyltransferase 2 family.</text>
</comment>
<dbReference type="InterPro" id="IPR001173">
    <property type="entry name" value="Glyco_trans_2-like"/>
</dbReference>
<feature type="domain" description="Glycosyltransferase 2-like" evidence="5">
    <location>
        <begin position="64"/>
        <end position="196"/>
    </location>
</feature>
<dbReference type="Gene3D" id="3.90.550.10">
    <property type="entry name" value="Spore Coat Polysaccharide Biosynthesis Protein SpsA, Chain A"/>
    <property type="match status" value="1"/>
</dbReference>
<evidence type="ECO:0000256" key="4">
    <source>
        <dbReference type="SAM" id="Phobius"/>
    </source>
</evidence>
<organism evidence="7 8">
    <name type="scientific">Bizionia paragorgiae</name>
    <dbReference type="NCBI Taxonomy" id="283786"/>
    <lineage>
        <taxon>Bacteria</taxon>
        <taxon>Pseudomonadati</taxon>
        <taxon>Bacteroidota</taxon>
        <taxon>Flavobacteriia</taxon>
        <taxon>Flavobacteriales</taxon>
        <taxon>Flavobacteriaceae</taxon>
        <taxon>Bizionia</taxon>
    </lineage>
</organism>
<protein>
    <submittedName>
        <fullName evidence="7">Glycosyltransferase, catalytic subunit of cellulose synthase and poly-beta-1,6-N-acetylglucosamine synthase</fullName>
    </submittedName>
</protein>
<evidence type="ECO:0000313" key="7">
    <source>
        <dbReference type="EMBL" id="SEA22366.1"/>
    </source>
</evidence>
<dbReference type="STRING" id="283786.SAMN04487990_108122"/>
<keyword evidence="3 7" id="KW-0808">Transferase</keyword>
<keyword evidence="4" id="KW-0472">Membrane</keyword>
<dbReference type="PANTHER" id="PTHR43630">
    <property type="entry name" value="POLY-BETA-1,6-N-ACETYL-D-GLUCOSAMINE SYNTHASE"/>
    <property type="match status" value="1"/>
</dbReference>
<evidence type="ECO:0000256" key="1">
    <source>
        <dbReference type="ARBA" id="ARBA00006739"/>
    </source>
</evidence>
<evidence type="ECO:0000259" key="5">
    <source>
        <dbReference type="Pfam" id="PF00535"/>
    </source>
</evidence>
<name>A0A1H3ZF39_BIZPA</name>